<name>A0A9W8B3H0_9FUNG</name>
<evidence type="ECO:0000313" key="3">
    <source>
        <dbReference type="Proteomes" id="UP001151582"/>
    </source>
</evidence>
<gene>
    <name evidence="2" type="ORF">H4R34_005155</name>
</gene>
<reference evidence="2" key="1">
    <citation type="submission" date="2022-07" db="EMBL/GenBank/DDBJ databases">
        <title>Phylogenomic reconstructions and comparative analyses of Kickxellomycotina fungi.</title>
        <authorList>
            <person name="Reynolds N.K."/>
            <person name="Stajich J.E."/>
            <person name="Barry K."/>
            <person name="Grigoriev I.V."/>
            <person name="Crous P."/>
            <person name="Smith M.E."/>
        </authorList>
    </citation>
    <scope>NUCLEOTIDE SEQUENCE</scope>
    <source>
        <strain evidence="2">RSA 567</strain>
    </source>
</reference>
<dbReference type="Proteomes" id="UP001151582">
    <property type="component" value="Unassembled WGS sequence"/>
</dbReference>
<dbReference type="InterPro" id="IPR013216">
    <property type="entry name" value="Methyltransf_11"/>
</dbReference>
<dbReference type="AlphaFoldDB" id="A0A9W8B3H0"/>
<evidence type="ECO:0000313" key="2">
    <source>
        <dbReference type="EMBL" id="KAJ1973215.1"/>
    </source>
</evidence>
<dbReference type="SUPFAM" id="SSF53335">
    <property type="entry name" value="S-adenosyl-L-methionine-dependent methyltransferases"/>
    <property type="match status" value="1"/>
</dbReference>
<protein>
    <recommendedName>
        <fullName evidence="1">Methyltransferase type 11 domain-containing protein</fullName>
    </recommendedName>
</protein>
<dbReference type="InterPro" id="IPR029063">
    <property type="entry name" value="SAM-dependent_MTases_sf"/>
</dbReference>
<dbReference type="Gene3D" id="3.40.50.150">
    <property type="entry name" value="Vaccinia Virus protein VP39"/>
    <property type="match status" value="1"/>
</dbReference>
<dbReference type="Pfam" id="PF08241">
    <property type="entry name" value="Methyltransf_11"/>
    <property type="match status" value="1"/>
</dbReference>
<proteinExistence type="predicted"/>
<dbReference type="EMBL" id="JANBQB010000869">
    <property type="protein sequence ID" value="KAJ1973215.1"/>
    <property type="molecule type" value="Genomic_DNA"/>
</dbReference>
<dbReference type="PANTHER" id="PTHR43861">
    <property type="entry name" value="TRANS-ACONITATE 2-METHYLTRANSFERASE-RELATED"/>
    <property type="match status" value="1"/>
</dbReference>
<accession>A0A9W8B3H0</accession>
<evidence type="ECO:0000259" key="1">
    <source>
        <dbReference type="Pfam" id="PF08241"/>
    </source>
</evidence>
<organism evidence="2 3">
    <name type="scientific">Dimargaris verticillata</name>
    <dbReference type="NCBI Taxonomy" id="2761393"/>
    <lineage>
        <taxon>Eukaryota</taxon>
        <taxon>Fungi</taxon>
        <taxon>Fungi incertae sedis</taxon>
        <taxon>Zoopagomycota</taxon>
        <taxon>Kickxellomycotina</taxon>
        <taxon>Dimargaritomycetes</taxon>
        <taxon>Dimargaritales</taxon>
        <taxon>Dimargaritaceae</taxon>
        <taxon>Dimargaris</taxon>
    </lineage>
</organism>
<feature type="domain" description="Methyltransferase type 11" evidence="1">
    <location>
        <begin position="45"/>
        <end position="138"/>
    </location>
</feature>
<keyword evidence="3" id="KW-1185">Reference proteome</keyword>
<dbReference type="GO" id="GO:0008757">
    <property type="term" value="F:S-adenosylmethionine-dependent methyltransferase activity"/>
    <property type="evidence" value="ECO:0007669"/>
    <property type="project" value="InterPro"/>
</dbReference>
<dbReference type="CDD" id="cd02440">
    <property type="entry name" value="AdoMet_MTases"/>
    <property type="match status" value="1"/>
</dbReference>
<comment type="caution">
    <text evidence="2">The sequence shown here is derived from an EMBL/GenBank/DDBJ whole genome shotgun (WGS) entry which is preliminary data.</text>
</comment>
<dbReference type="OrthoDB" id="6329284at2759"/>
<dbReference type="PANTHER" id="PTHR43861:SF1">
    <property type="entry name" value="TRANS-ACONITATE 2-METHYLTRANSFERASE"/>
    <property type="match status" value="1"/>
</dbReference>
<sequence>MASSTDGRDTWQPELYSKHAHFVPALTQSVQGLLKPYLSPKTELLDLGCGDGVLTAELQPQCARVVGIDQSASMVEMAKTSGCQDVRVGDGADLEAAGIPANGFDVVFSNAALHWMKRDPAAVVRQIYRCLKPGGVLVAELGGHLNVAGVHMALRTVVEAHGQSGDQLSPWFFPSTLDYQQLLEHAGFVVKHVEWEPRPTTLPTDLRGWLDTFATPFLKPFSDPDERHRILDEVTAMMKPVACDSQGKWTIMYCRLRVVAEKPH</sequence>